<dbReference type="InterPro" id="IPR017441">
    <property type="entry name" value="Protein_kinase_ATP_BS"/>
</dbReference>
<evidence type="ECO:0000259" key="11">
    <source>
        <dbReference type="PROSITE" id="PS50011"/>
    </source>
</evidence>
<dbReference type="PROSITE" id="PS00108">
    <property type="entry name" value="PROTEIN_KINASE_ST"/>
    <property type="match status" value="1"/>
</dbReference>
<comment type="catalytic activity">
    <reaction evidence="8">
        <text>L-seryl-[protein] + ATP = O-phospho-L-seryl-[protein] + ADP + H(+)</text>
        <dbReference type="Rhea" id="RHEA:17989"/>
        <dbReference type="Rhea" id="RHEA-COMP:9863"/>
        <dbReference type="Rhea" id="RHEA-COMP:11604"/>
        <dbReference type="ChEBI" id="CHEBI:15378"/>
        <dbReference type="ChEBI" id="CHEBI:29999"/>
        <dbReference type="ChEBI" id="CHEBI:30616"/>
        <dbReference type="ChEBI" id="CHEBI:83421"/>
        <dbReference type="ChEBI" id="CHEBI:456216"/>
        <dbReference type="EC" id="2.7.11.1"/>
    </reaction>
</comment>
<dbReference type="PANTHER" id="PTHR43289:SF6">
    <property type="entry name" value="SERINE_THREONINE-PROTEIN KINASE NEKL-3"/>
    <property type="match status" value="1"/>
</dbReference>
<reference evidence="12" key="1">
    <citation type="submission" date="2023-03" db="EMBL/GenBank/DDBJ databases">
        <title>Actinoallomurus iriomotensis NBRC 103681.</title>
        <authorList>
            <person name="Ichikawa N."/>
            <person name="Sato H."/>
            <person name="Tonouchi N."/>
        </authorList>
    </citation>
    <scope>NUCLEOTIDE SEQUENCE</scope>
    <source>
        <strain evidence="12">NBRC 103681</strain>
    </source>
</reference>
<dbReference type="Pfam" id="PF00069">
    <property type="entry name" value="Pkinase"/>
    <property type="match status" value="1"/>
</dbReference>
<evidence type="ECO:0000256" key="6">
    <source>
        <dbReference type="ARBA" id="ARBA00022840"/>
    </source>
</evidence>
<feature type="region of interest" description="Disordered" evidence="10">
    <location>
        <begin position="305"/>
        <end position="365"/>
    </location>
</feature>
<dbReference type="GO" id="GO:0005524">
    <property type="term" value="F:ATP binding"/>
    <property type="evidence" value="ECO:0007669"/>
    <property type="project" value="UniProtKB-UniRule"/>
</dbReference>
<evidence type="ECO:0000256" key="3">
    <source>
        <dbReference type="ARBA" id="ARBA00022679"/>
    </source>
</evidence>
<sequence>MDSLLAGRYRLRRRIGTGGMASVWLARDEVLIRPVAVKLIDEELARDPEFRERFREEARAAAALSHPNIVTVHDYGESDGTPYIVMELLTGGTLDACFPVPDVERVIGEIASALAAAHAARIVHRDIKPTNVFLTSTGVKVLDFGIADDERMGTPAYLPPEHDLSPSADVYALGVVWFEAVKGRRPEAGETLGGLQARCVAAAASDRPSAAEIATALGVETGGEEPPAAERAAAYEAASAYRALAPAEPAPGRHTGTRTLTTVRRPAGGEGAHGRLLLVASGTTVAAVAAVGLLLGGSAFRPVAAPGHAPADSPSPATFNASPEHTVTGAPPPSPKPAQRRTGHPATPGATASATSPVPGTTPPGAIDALTRMRRTVDEGLAASEVRADVAVDLDNLIGNLQAEIAAGTHVDVDQRVTELRRKIVQRVREGGLAQTRADALTRTLTAL</sequence>
<feature type="compositionally biased region" description="Low complexity" evidence="10">
    <location>
        <begin position="344"/>
        <end position="359"/>
    </location>
</feature>
<accession>A0A9W6VI33</accession>
<dbReference type="GO" id="GO:0004674">
    <property type="term" value="F:protein serine/threonine kinase activity"/>
    <property type="evidence" value="ECO:0007669"/>
    <property type="project" value="UniProtKB-KW"/>
</dbReference>
<feature type="compositionally biased region" description="Polar residues" evidence="10">
    <location>
        <begin position="315"/>
        <end position="325"/>
    </location>
</feature>
<evidence type="ECO:0000256" key="2">
    <source>
        <dbReference type="ARBA" id="ARBA00022527"/>
    </source>
</evidence>
<keyword evidence="5" id="KW-0418">Kinase</keyword>
<gene>
    <name evidence="12" type="ORF">Airi01_007850</name>
</gene>
<evidence type="ECO:0000256" key="9">
    <source>
        <dbReference type="PROSITE-ProRule" id="PRU10141"/>
    </source>
</evidence>
<name>A0A9W6VI33_9ACTN</name>
<evidence type="ECO:0000256" key="8">
    <source>
        <dbReference type="ARBA" id="ARBA00048679"/>
    </source>
</evidence>
<dbReference type="Gene3D" id="1.10.510.10">
    <property type="entry name" value="Transferase(Phosphotransferase) domain 1"/>
    <property type="match status" value="1"/>
</dbReference>
<keyword evidence="3" id="KW-0808">Transferase</keyword>
<evidence type="ECO:0000256" key="4">
    <source>
        <dbReference type="ARBA" id="ARBA00022741"/>
    </source>
</evidence>
<evidence type="ECO:0000256" key="7">
    <source>
        <dbReference type="ARBA" id="ARBA00047899"/>
    </source>
</evidence>
<feature type="domain" description="Protein kinase" evidence="11">
    <location>
        <begin position="9"/>
        <end position="244"/>
    </location>
</feature>
<dbReference type="FunFam" id="3.30.200.20:FF:000035">
    <property type="entry name" value="Serine/threonine protein kinase Stk1"/>
    <property type="match status" value="1"/>
</dbReference>
<dbReference type="RefSeq" id="WP_285617577.1">
    <property type="nucleotide sequence ID" value="NZ_BSTJ01000001.1"/>
</dbReference>
<dbReference type="AlphaFoldDB" id="A0A9W6VI33"/>
<dbReference type="Gene3D" id="3.30.200.20">
    <property type="entry name" value="Phosphorylase Kinase, domain 1"/>
    <property type="match status" value="1"/>
</dbReference>
<organism evidence="12 13">
    <name type="scientific">Actinoallomurus iriomotensis</name>
    <dbReference type="NCBI Taxonomy" id="478107"/>
    <lineage>
        <taxon>Bacteria</taxon>
        <taxon>Bacillati</taxon>
        <taxon>Actinomycetota</taxon>
        <taxon>Actinomycetes</taxon>
        <taxon>Streptosporangiales</taxon>
        <taxon>Thermomonosporaceae</taxon>
        <taxon>Actinoallomurus</taxon>
    </lineage>
</organism>
<keyword evidence="6 9" id="KW-0067">ATP-binding</keyword>
<dbReference type="Proteomes" id="UP001165135">
    <property type="component" value="Unassembled WGS sequence"/>
</dbReference>
<dbReference type="InterPro" id="IPR000719">
    <property type="entry name" value="Prot_kinase_dom"/>
</dbReference>
<dbReference type="EMBL" id="BSTJ01000001">
    <property type="protein sequence ID" value="GLY72518.1"/>
    <property type="molecule type" value="Genomic_DNA"/>
</dbReference>
<dbReference type="PROSITE" id="PS00107">
    <property type="entry name" value="PROTEIN_KINASE_ATP"/>
    <property type="match status" value="1"/>
</dbReference>
<evidence type="ECO:0000256" key="5">
    <source>
        <dbReference type="ARBA" id="ARBA00022777"/>
    </source>
</evidence>
<proteinExistence type="predicted"/>
<dbReference type="SMART" id="SM00220">
    <property type="entry name" value="S_TKc"/>
    <property type="match status" value="1"/>
</dbReference>
<evidence type="ECO:0000313" key="12">
    <source>
        <dbReference type="EMBL" id="GLY72518.1"/>
    </source>
</evidence>
<dbReference type="CDD" id="cd14014">
    <property type="entry name" value="STKc_PknB_like"/>
    <property type="match status" value="1"/>
</dbReference>
<dbReference type="InterPro" id="IPR011009">
    <property type="entry name" value="Kinase-like_dom_sf"/>
</dbReference>
<dbReference type="EC" id="2.7.11.1" evidence="1"/>
<dbReference type="PANTHER" id="PTHR43289">
    <property type="entry name" value="MITOGEN-ACTIVATED PROTEIN KINASE KINASE KINASE 20-RELATED"/>
    <property type="match status" value="1"/>
</dbReference>
<evidence type="ECO:0000256" key="10">
    <source>
        <dbReference type="SAM" id="MobiDB-lite"/>
    </source>
</evidence>
<comment type="catalytic activity">
    <reaction evidence="7">
        <text>L-threonyl-[protein] + ATP = O-phospho-L-threonyl-[protein] + ADP + H(+)</text>
        <dbReference type="Rhea" id="RHEA:46608"/>
        <dbReference type="Rhea" id="RHEA-COMP:11060"/>
        <dbReference type="Rhea" id="RHEA-COMP:11605"/>
        <dbReference type="ChEBI" id="CHEBI:15378"/>
        <dbReference type="ChEBI" id="CHEBI:30013"/>
        <dbReference type="ChEBI" id="CHEBI:30616"/>
        <dbReference type="ChEBI" id="CHEBI:61977"/>
        <dbReference type="ChEBI" id="CHEBI:456216"/>
        <dbReference type="EC" id="2.7.11.1"/>
    </reaction>
</comment>
<keyword evidence="4 9" id="KW-0547">Nucleotide-binding</keyword>
<protein>
    <recommendedName>
        <fullName evidence="1">non-specific serine/threonine protein kinase</fullName>
        <ecNumber evidence="1">2.7.11.1</ecNumber>
    </recommendedName>
</protein>
<feature type="binding site" evidence="9">
    <location>
        <position position="38"/>
    </location>
    <ligand>
        <name>ATP</name>
        <dbReference type="ChEBI" id="CHEBI:30616"/>
    </ligand>
</feature>
<dbReference type="SUPFAM" id="SSF56112">
    <property type="entry name" value="Protein kinase-like (PK-like)"/>
    <property type="match status" value="1"/>
</dbReference>
<keyword evidence="2" id="KW-0723">Serine/threonine-protein kinase</keyword>
<evidence type="ECO:0000256" key="1">
    <source>
        <dbReference type="ARBA" id="ARBA00012513"/>
    </source>
</evidence>
<dbReference type="PROSITE" id="PS50011">
    <property type="entry name" value="PROTEIN_KINASE_DOM"/>
    <property type="match status" value="1"/>
</dbReference>
<dbReference type="InterPro" id="IPR008271">
    <property type="entry name" value="Ser/Thr_kinase_AS"/>
</dbReference>
<evidence type="ECO:0000313" key="13">
    <source>
        <dbReference type="Proteomes" id="UP001165135"/>
    </source>
</evidence>
<comment type="caution">
    <text evidence="12">The sequence shown here is derived from an EMBL/GenBank/DDBJ whole genome shotgun (WGS) entry which is preliminary data.</text>
</comment>